<comment type="caution">
    <text evidence="10">The sequence shown here is derived from an EMBL/GenBank/DDBJ whole genome shotgun (WGS) entry which is preliminary data.</text>
</comment>
<dbReference type="InterPro" id="IPR001867">
    <property type="entry name" value="OmpR/PhoB-type_DNA-bd"/>
</dbReference>
<keyword evidence="2" id="KW-0902">Two-component regulatory system</keyword>
<dbReference type="EMBL" id="CADCST010000077">
    <property type="protein sequence ID" value="CAA9197763.1"/>
    <property type="molecule type" value="Genomic_DNA"/>
</dbReference>
<evidence type="ECO:0000256" key="4">
    <source>
        <dbReference type="ARBA" id="ARBA00023125"/>
    </source>
</evidence>
<name>A0ABM8KHD0_9FLAO</name>
<keyword evidence="1" id="KW-0597">Phosphoprotein</keyword>
<sequence length="221" mass="25652">MNILIIDNQKKNLDFLRIGLEAEGHFIHTAEDGKEGVLRAVTRTYDLILLNWILPSISGMESCREIRMQHILTPVIFMTSKETLDQTINGLNCGANDYIKKPFSLEDLLSRITVYEKNAQNYEHEYLLSDISVKMNSYKVFKAEREVLLTRKEFLLLAYLVKRKGQICTRSEIIKEIWGVHYEYDTSILDVFMSSIRKKLRITAADKRLRTVRGIGFIADE</sequence>
<dbReference type="PROSITE" id="PS50110">
    <property type="entry name" value="RESPONSE_REGULATORY"/>
    <property type="match status" value="1"/>
</dbReference>
<dbReference type="PANTHER" id="PTHR48111:SF22">
    <property type="entry name" value="REGULATOR OF RPOS"/>
    <property type="match status" value="1"/>
</dbReference>
<evidence type="ECO:0000256" key="7">
    <source>
        <dbReference type="PROSITE-ProRule" id="PRU01091"/>
    </source>
</evidence>
<organism evidence="10 11">
    <name type="scientific">Flavobacterium collinsii</name>
    <dbReference type="NCBI Taxonomy" id="1114861"/>
    <lineage>
        <taxon>Bacteria</taxon>
        <taxon>Pseudomonadati</taxon>
        <taxon>Bacteroidota</taxon>
        <taxon>Flavobacteriia</taxon>
        <taxon>Flavobacteriales</taxon>
        <taxon>Flavobacteriaceae</taxon>
        <taxon>Flavobacterium</taxon>
    </lineage>
</organism>
<evidence type="ECO:0000259" key="8">
    <source>
        <dbReference type="PROSITE" id="PS50110"/>
    </source>
</evidence>
<dbReference type="CDD" id="cd00383">
    <property type="entry name" value="trans_reg_C"/>
    <property type="match status" value="1"/>
</dbReference>
<dbReference type="Pfam" id="PF00486">
    <property type="entry name" value="Trans_reg_C"/>
    <property type="match status" value="1"/>
</dbReference>
<dbReference type="RefSeq" id="WP_217427696.1">
    <property type="nucleotide sequence ID" value="NZ_CADCST010000077.1"/>
</dbReference>
<protein>
    <submittedName>
        <fullName evidence="10">Response regulator ArlR</fullName>
    </submittedName>
</protein>
<reference evidence="10 11" key="1">
    <citation type="submission" date="2020-02" db="EMBL/GenBank/DDBJ databases">
        <authorList>
            <person name="Criscuolo A."/>
        </authorList>
    </citation>
    <scope>NUCLEOTIDE SEQUENCE [LARGE SCALE GENOMIC DNA]</scope>
    <source>
        <strain evidence="10">CECT7796</strain>
    </source>
</reference>
<feature type="domain" description="Response regulatory" evidence="8">
    <location>
        <begin position="2"/>
        <end position="116"/>
    </location>
</feature>
<evidence type="ECO:0000256" key="3">
    <source>
        <dbReference type="ARBA" id="ARBA00023015"/>
    </source>
</evidence>
<proteinExistence type="predicted"/>
<dbReference type="Gene3D" id="3.40.50.2300">
    <property type="match status" value="1"/>
</dbReference>
<dbReference type="SMART" id="SM00448">
    <property type="entry name" value="REC"/>
    <property type="match status" value="1"/>
</dbReference>
<evidence type="ECO:0000256" key="5">
    <source>
        <dbReference type="ARBA" id="ARBA00023163"/>
    </source>
</evidence>
<keyword evidence="11" id="KW-1185">Reference proteome</keyword>
<dbReference type="InterPro" id="IPR011006">
    <property type="entry name" value="CheY-like_superfamily"/>
</dbReference>
<dbReference type="SUPFAM" id="SSF52172">
    <property type="entry name" value="CheY-like"/>
    <property type="match status" value="1"/>
</dbReference>
<dbReference type="PROSITE" id="PS51755">
    <property type="entry name" value="OMPR_PHOB"/>
    <property type="match status" value="1"/>
</dbReference>
<evidence type="ECO:0000259" key="9">
    <source>
        <dbReference type="PROSITE" id="PS51755"/>
    </source>
</evidence>
<dbReference type="SMART" id="SM00862">
    <property type="entry name" value="Trans_reg_C"/>
    <property type="match status" value="1"/>
</dbReference>
<dbReference type="PANTHER" id="PTHR48111">
    <property type="entry name" value="REGULATOR OF RPOS"/>
    <property type="match status" value="1"/>
</dbReference>
<feature type="domain" description="OmpR/PhoB-type" evidence="9">
    <location>
        <begin position="123"/>
        <end position="221"/>
    </location>
</feature>
<dbReference type="InterPro" id="IPR001789">
    <property type="entry name" value="Sig_transdc_resp-reg_receiver"/>
</dbReference>
<gene>
    <name evidence="10" type="primary">arlR_1</name>
    <name evidence="10" type="ORF">FLACOL7796_01834</name>
</gene>
<evidence type="ECO:0000256" key="6">
    <source>
        <dbReference type="PROSITE-ProRule" id="PRU00169"/>
    </source>
</evidence>
<keyword evidence="4 7" id="KW-0238">DNA-binding</keyword>
<dbReference type="InterPro" id="IPR036388">
    <property type="entry name" value="WH-like_DNA-bd_sf"/>
</dbReference>
<dbReference type="CDD" id="cd17574">
    <property type="entry name" value="REC_OmpR"/>
    <property type="match status" value="1"/>
</dbReference>
<keyword evidence="5" id="KW-0804">Transcription</keyword>
<feature type="DNA-binding region" description="OmpR/PhoB-type" evidence="7">
    <location>
        <begin position="123"/>
        <end position="221"/>
    </location>
</feature>
<dbReference type="Gene3D" id="1.10.10.10">
    <property type="entry name" value="Winged helix-like DNA-binding domain superfamily/Winged helix DNA-binding domain"/>
    <property type="match status" value="1"/>
</dbReference>
<evidence type="ECO:0000256" key="1">
    <source>
        <dbReference type="ARBA" id="ARBA00022553"/>
    </source>
</evidence>
<evidence type="ECO:0000256" key="2">
    <source>
        <dbReference type="ARBA" id="ARBA00023012"/>
    </source>
</evidence>
<dbReference type="Pfam" id="PF00072">
    <property type="entry name" value="Response_reg"/>
    <property type="match status" value="1"/>
</dbReference>
<dbReference type="InterPro" id="IPR039420">
    <property type="entry name" value="WalR-like"/>
</dbReference>
<evidence type="ECO:0000313" key="10">
    <source>
        <dbReference type="EMBL" id="CAA9197763.1"/>
    </source>
</evidence>
<evidence type="ECO:0000313" key="11">
    <source>
        <dbReference type="Proteomes" id="UP000474567"/>
    </source>
</evidence>
<dbReference type="Proteomes" id="UP000474567">
    <property type="component" value="Unassembled WGS sequence"/>
</dbReference>
<accession>A0ABM8KHD0</accession>
<comment type="caution">
    <text evidence="6">Lacks conserved residue(s) required for the propagation of feature annotation.</text>
</comment>
<keyword evidence="3" id="KW-0805">Transcription regulation</keyword>